<accession>V3ZUW5</accession>
<dbReference type="FunFam" id="1.10.220.10:FF:000004">
    <property type="entry name" value="Annexin"/>
    <property type="match status" value="1"/>
</dbReference>
<dbReference type="Proteomes" id="UP000030746">
    <property type="component" value="Unassembled WGS sequence"/>
</dbReference>
<dbReference type="Pfam" id="PF00191">
    <property type="entry name" value="Annexin"/>
    <property type="match status" value="4"/>
</dbReference>
<evidence type="ECO:0000256" key="6">
    <source>
        <dbReference type="ARBA" id="ARBA00023216"/>
    </source>
</evidence>
<dbReference type="PROSITE" id="PS00223">
    <property type="entry name" value="ANNEXIN_1"/>
    <property type="match status" value="1"/>
</dbReference>
<evidence type="ECO:0000313" key="13">
    <source>
        <dbReference type="Proteomes" id="UP000030746"/>
    </source>
</evidence>
<dbReference type="GO" id="GO:0001786">
    <property type="term" value="F:phosphatidylserine binding"/>
    <property type="evidence" value="ECO:0007669"/>
    <property type="project" value="TreeGrafter"/>
</dbReference>
<evidence type="ECO:0000256" key="5">
    <source>
        <dbReference type="ARBA" id="ARBA00022837"/>
    </source>
</evidence>
<sequence>MAYPIAPTVNPANPFNPEDAAAKLRKAMKGLGTDEAAIIDVVAHHSNQQRIQIEKQYKTSYGKDLRDDLKSEISGRFEDGVLALFDPPRVFDAKELKRAIKGAGTDESALIEILCSRSNAEITEIKQQYKTLFKSDLEKDVQSDTSGHFKRLLVSQCAANRGEGPPDPAQAQQDAQALLKAGEKKLGTDEAEFNRILCARSYAQLNEIFRAYQALAGKPFEKSIKSETSGYLEDGYLAIVKLATNTPAYFAERLYHSMKGAGTKDIALIRMVVSRCEIDMQFIKDEFQKMYSKTLGSFIKGDCSGDYKKLLLALIGES</sequence>
<evidence type="ECO:0000256" key="4">
    <source>
        <dbReference type="ARBA" id="ARBA00022737"/>
    </source>
</evidence>
<dbReference type="GO" id="GO:0005544">
    <property type="term" value="F:calcium-dependent phospholipid binding"/>
    <property type="evidence" value="ECO:0007669"/>
    <property type="project" value="UniProtKB-KW"/>
</dbReference>
<comment type="subcellular location">
    <subcellularLocation>
        <location evidence="1">Host cell</location>
    </subcellularLocation>
    <subcellularLocation>
        <location evidence="2">Secreted</location>
        <location evidence="2">Extracellular exosome</location>
    </subcellularLocation>
    <subcellularLocation>
        <location evidence="9">Tegument</location>
    </subcellularLocation>
</comment>
<dbReference type="FunFam" id="1.10.220.10:FF:000003">
    <property type="entry name" value="Annexin"/>
    <property type="match status" value="1"/>
</dbReference>
<comment type="similarity">
    <text evidence="3 11">Belongs to the annexin family.</text>
</comment>
<dbReference type="FunFam" id="1.10.220.10:FF:000002">
    <property type="entry name" value="Annexin"/>
    <property type="match status" value="1"/>
</dbReference>
<dbReference type="OMA" id="ADIRNMF"/>
<dbReference type="InterPro" id="IPR037104">
    <property type="entry name" value="Annexin_sf"/>
</dbReference>
<dbReference type="PROSITE" id="PS51897">
    <property type="entry name" value="ANNEXIN_2"/>
    <property type="match status" value="4"/>
</dbReference>
<dbReference type="GO" id="GO:0005509">
    <property type="term" value="F:calcium ion binding"/>
    <property type="evidence" value="ECO:0007669"/>
    <property type="project" value="InterPro"/>
</dbReference>
<dbReference type="SMART" id="SM00335">
    <property type="entry name" value="ANX"/>
    <property type="match status" value="4"/>
</dbReference>
<keyword evidence="5 11" id="KW-0106">Calcium</keyword>
<dbReference type="HOGENOM" id="CLU_025300_0_0_1"/>
<dbReference type="GO" id="GO:0005634">
    <property type="term" value="C:nucleus"/>
    <property type="evidence" value="ECO:0007669"/>
    <property type="project" value="TreeGrafter"/>
</dbReference>
<dbReference type="AlphaFoldDB" id="V3ZUW5"/>
<dbReference type="GO" id="GO:0005886">
    <property type="term" value="C:plasma membrane"/>
    <property type="evidence" value="ECO:0007669"/>
    <property type="project" value="TreeGrafter"/>
</dbReference>
<dbReference type="PANTHER" id="PTHR10502:SF102">
    <property type="entry name" value="ANNEXIN B11"/>
    <property type="match status" value="1"/>
</dbReference>
<evidence type="ECO:0000256" key="9">
    <source>
        <dbReference type="ARBA" id="ARBA00060393"/>
    </source>
</evidence>
<dbReference type="CTD" id="20245108"/>
<proteinExistence type="inferred from homology"/>
<evidence type="ECO:0000256" key="3">
    <source>
        <dbReference type="ARBA" id="ARBA00007831"/>
    </source>
</evidence>
<dbReference type="GO" id="GO:0043657">
    <property type="term" value="C:host cell"/>
    <property type="evidence" value="ECO:0007669"/>
    <property type="project" value="UniProtKB-SubCell"/>
</dbReference>
<dbReference type="Gene3D" id="1.10.220.10">
    <property type="entry name" value="Annexin"/>
    <property type="match status" value="4"/>
</dbReference>
<keyword evidence="6 11" id="KW-0041">Annexin</keyword>
<organism evidence="12 13">
    <name type="scientific">Lottia gigantea</name>
    <name type="common">Giant owl limpet</name>
    <dbReference type="NCBI Taxonomy" id="225164"/>
    <lineage>
        <taxon>Eukaryota</taxon>
        <taxon>Metazoa</taxon>
        <taxon>Spiralia</taxon>
        <taxon>Lophotrochozoa</taxon>
        <taxon>Mollusca</taxon>
        <taxon>Gastropoda</taxon>
        <taxon>Patellogastropoda</taxon>
        <taxon>Lottioidea</taxon>
        <taxon>Lottiidae</taxon>
        <taxon>Lottia</taxon>
    </lineage>
</organism>
<dbReference type="PANTHER" id="PTHR10502">
    <property type="entry name" value="ANNEXIN"/>
    <property type="match status" value="1"/>
</dbReference>
<dbReference type="RefSeq" id="XP_009062878.1">
    <property type="nucleotide sequence ID" value="XM_009064630.1"/>
</dbReference>
<dbReference type="GO" id="GO:0005737">
    <property type="term" value="C:cytoplasm"/>
    <property type="evidence" value="ECO:0007669"/>
    <property type="project" value="TreeGrafter"/>
</dbReference>
<dbReference type="GeneID" id="20245108"/>
<evidence type="ECO:0000256" key="10">
    <source>
        <dbReference type="ARBA" id="ARBA00077076"/>
    </source>
</evidence>
<dbReference type="GO" id="GO:0005576">
    <property type="term" value="C:extracellular region"/>
    <property type="evidence" value="ECO:0007669"/>
    <property type="project" value="UniProtKB-SubCell"/>
</dbReference>
<evidence type="ECO:0000256" key="8">
    <source>
        <dbReference type="ARBA" id="ARBA00059330"/>
    </source>
</evidence>
<gene>
    <name evidence="12" type="ORF">LOTGIDRAFT_195070</name>
</gene>
<reference evidence="12 13" key="1">
    <citation type="journal article" date="2013" name="Nature">
        <title>Insights into bilaterian evolution from three spiralian genomes.</title>
        <authorList>
            <person name="Simakov O."/>
            <person name="Marletaz F."/>
            <person name="Cho S.J."/>
            <person name="Edsinger-Gonzales E."/>
            <person name="Havlak P."/>
            <person name="Hellsten U."/>
            <person name="Kuo D.H."/>
            <person name="Larsson T."/>
            <person name="Lv J."/>
            <person name="Arendt D."/>
            <person name="Savage R."/>
            <person name="Osoegawa K."/>
            <person name="de Jong P."/>
            <person name="Grimwood J."/>
            <person name="Chapman J.A."/>
            <person name="Shapiro H."/>
            <person name="Aerts A."/>
            <person name="Otillar R.P."/>
            <person name="Terry A.Y."/>
            <person name="Boore J.L."/>
            <person name="Grigoriev I.V."/>
            <person name="Lindberg D.R."/>
            <person name="Seaver E.C."/>
            <person name="Weisblat D.A."/>
            <person name="Putnam N.H."/>
            <person name="Rokhsar D.S."/>
        </authorList>
    </citation>
    <scope>NUCLEOTIDE SEQUENCE [LARGE SCALE GENOMIC DNA]</scope>
</reference>
<dbReference type="InterPro" id="IPR018502">
    <property type="entry name" value="Annexin_repeat"/>
</dbReference>
<evidence type="ECO:0000256" key="2">
    <source>
        <dbReference type="ARBA" id="ARBA00004550"/>
    </source>
</evidence>
<protein>
    <recommendedName>
        <fullName evidence="10 11">Annexin</fullName>
    </recommendedName>
</protein>
<dbReference type="EMBL" id="KB203083">
    <property type="protein sequence ID" value="ESO86335.1"/>
    <property type="molecule type" value="Genomic_DNA"/>
</dbReference>
<comment type="function">
    <text evidence="8">Involved in reproduction of the worm. Involved in host-parasite interaction. Delivered into the host cell by means of parasite exosomes. Binds to acidic phospholipid membranes in a calcium-dependent manner in vitro. Causes aggregation of liposomes in the presence of calcium, but not in its absence. Likely to promote membrane fusion. May provide structural integrity within the tegument.</text>
</comment>
<evidence type="ECO:0000313" key="12">
    <source>
        <dbReference type="EMBL" id="ESO86335.1"/>
    </source>
</evidence>
<comment type="domain">
    <text evidence="11">A pair of annexin repeats may form one binding site for calcium and phospholipid.</text>
</comment>
<dbReference type="KEGG" id="lgi:LOTGIDRAFT_195070"/>
<evidence type="ECO:0000256" key="7">
    <source>
        <dbReference type="ARBA" id="ARBA00023302"/>
    </source>
</evidence>
<keyword evidence="4 11" id="KW-0677">Repeat</keyword>
<evidence type="ECO:0000256" key="11">
    <source>
        <dbReference type="RuleBase" id="RU003540"/>
    </source>
</evidence>
<dbReference type="FunFam" id="1.10.220.10:FF:000001">
    <property type="entry name" value="Annexin"/>
    <property type="match status" value="1"/>
</dbReference>
<keyword evidence="7 11" id="KW-0111">Calcium/phospholipid-binding</keyword>
<dbReference type="PRINTS" id="PR00196">
    <property type="entry name" value="ANNEXIN"/>
</dbReference>
<dbReference type="OrthoDB" id="37886at2759"/>
<keyword evidence="13" id="KW-1185">Reference proteome</keyword>
<dbReference type="InterPro" id="IPR001464">
    <property type="entry name" value="Annexin"/>
</dbReference>
<dbReference type="SUPFAM" id="SSF47874">
    <property type="entry name" value="Annexin"/>
    <property type="match status" value="1"/>
</dbReference>
<dbReference type="GO" id="GO:0012506">
    <property type="term" value="C:vesicle membrane"/>
    <property type="evidence" value="ECO:0007669"/>
    <property type="project" value="TreeGrafter"/>
</dbReference>
<dbReference type="InterPro" id="IPR018252">
    <property type="entry name" value="Annexin_repeat_CS"/>
</dbReference>
<evidence type="ECO:0000256" key="1">
    <source>
        <dbReference type="ARBA" id="ARBA00004340"/>
    </source>
</evidence>
<name>V3ZUW5_LOTGI</name>